<sequence length="137" mass="15896">MARFFVTSPHREGGQAQFIEQPLPRKTSNENINQLLDYLRENLQSPHSVNELATRLAMSRSTFTRHFRKATGMSVAQWLIETRLQKGRDLLESSQLTIENIAEQIGFKSAVGFRQHFLKKHQISPKAWRKQFSIRSS</sequence>
<dbReference type="PATRIC" id="fig|1095749.3.peg.1264"/>
<dbReference type="EMBL" id="AJSX01000033">
    <property type="protein sequence ID" value="EIJ69163.1"/>
    <property type="molecule type" value="Genomic_DNA"/>
</dbReference>
<dbReference type="InterPro" id="IPR018062">
    <property type="entry name" value="HTH_AraC-typ_CS"/>
</dbReference>
<dbReference type="PROSITE" id="PS01124">
    <property type="entry name" value="HTH_ARAC_FAMILY_2"/>
    <property type="match status" value="1"/>
</dbReference>
<dbReference type="OrthoDB" id="9803764at2"/>
<dbReference type="InterPro" id="IPR009057">
    <property type="entry name" value="Homeodomain-like_sf"/>
</dbReference>
<comment type="caution">
    <text evidence="5">The sequence shown here is derived from an EMBL/GenBank/DDBJ whole genome shotgun (WGS) entry which is preliminary data.</text>
</comment>
<dbReference type="AlphaFoldDB" id="I3DBS0"/>
<dbReference type="Pfam" id="PF12833">
    <property type="entry name" value="HTH_18"/>
    <property type="match status" value="1"/>
</dbReference>
<dbReference type="SUPFAM" id="SSF46689">
    <property type="entry name" value="Homeodomain-like"/>
    <property type="match status" value="2"/>
</dbReference>
<dbReference type="GO" id="GO:0003700">
    <property type="term" value="F:DNA-binding transcription factor activity"/>
    <property type="evidence" value="ECO:0007669"/>
    <property type="project" value="InterPro"/>
</dbReference>
<reference evidence="5 6" key="1">
    <citation type="submission" date="2012-03" db="EMBL/GenBank/DDBJ databases">
        <authorList>
            <person name="Harkins D.M."/>
            <person name="Madupu R."/>
            <person name="Durkin A.S."/>
            <person name="Torralba M."/>
            <person name="Methe B."/>
            <person name="Sutton G.G."/>
            <person name="Nelson K.E."/>
        </authorList>
    </citation>
    <scope>NUCLEOTIDE SEQUENCE [LARGE SCALE GENOMIC DNA]</scope>
    <source>
        <strain evidence="5 6">CCUG 2042</strain>
    </source>
</reference>
<evidence type="ECO:0000256" key="3">
    <source>
        <dbReference type="ARBA" id="ARBA00023163"/>
    </source>
</evidence>
<evidence type="ECO:0000313" key="6">
    <source>
        <dbReference type="Proteomes" id="UP000006457"/>
    </source>
</evidence>
<name>I3DBS0_9PAST</name>
<accession>I3DBS0</accession>
<evidence type="ECO:0000256" key="2">
    <source>
        <dbReference type="ARBA" id="ARBA00023125"/>
    </source>
</evidence>
<evidence type="ECO:0000313" key="5">
    <source>
        <dbReference type="EMBL" id="EIJ69163.1"/>
    </source>
</evidence>
<dbReference type="GO" id="GO:0043565">
    <property type="term" value="F:sequence-specific DNA binding"/>
    <property type="evidence" value="ECO:0007669"/>
    <property type="project" value="InterPro"/>
</dbReference>
<evidence type="ECO:0000259" key="4">
    <source>
        <dbReference type="PROSITE" id="PS01124"/>
    </source>
</evidence>
<dbReference type="eggNOG" id="COG4977">
    <property type="taxonomic scope" value="Bacteria"/>
</dbReference>
<dbReference type="InterPro" id="IPR050204">
    <property type="entry name" value="AraC_XylS_family_regulators"/>
</dbReference>
<feature type="domain" description="HTH araC/xylS-type" evidence="4">
    <location>
        <begin position="33"/>
        <end position="131"/>
    </location>
</feature>
<organism evidence="5 6">
    <name type="scientific">Pasteurella bettyae CCUG 2042</name>
    <dbReference type="NCBI Taxonomy" id="1095749"/>
    <lineage>
        <taxon>Bacteria</taxon>
        <taxon>Pseudomonadati</taxon>
        <taxon>Pseudomonadota</taxon>
        <taxon>Gammaproteobacteria</taxon>
        <taxon>Pasteurellales</taxon>
        <taxon>Pasteurellaceae</taxon>
        <taxon>Pasteurella</taxon>
    </lineage>
</organism>
<keyword evidence="3" id="KW-0804">Transcription</keyword>
<dbReference type="Gene3D" id="1.10.10.60">
    <property type="entry name" value="Homeodomain-like"/>
    <property type="match status" value="2"/>
</dbReference>
<dbReference type="Proteomes" id="UP000006457">
    <property type="component" value="Unassembled WGS sequence"/>
</dbReference>
<dbReference type="InterPro" id="IPR018060">
    <property type="entry name" value="HTH_AraC"/>
</dbReference>
<dbReference type="PROSITE" id="PS00041">
    <property type="entry name" value="HTH_ARAC_FAMILY_1"/>
    <property type="match status" value="1"/>
</dbReference>
<keyword evidence="6" id="KW-1185">Reference proteome</keyword>
<dbReference type="PANTHER" id="PTHR46796">
    <property type="entry name" value="HTH-TYPE TRANSCRIPTIONAL ACTIVATOR RHAS-RELATED"/>
    <property type="match status" value="1"/>
</dbReference>
<keyword evidence="1" id="KW-0805">Transcription regulation</keyword>
<keyword evidence="2" id="KW-0238">DNA-binding</keyword>
<protein>
    <submittedName>
        <fullName evidence="5">Transcriptional regulator, AraC family</fullName>
    </submittedName>
</protein>
<evidence type="ECO:0000256" key="1">
    <source>
        <dbReference type="ARBA" id="ARBA00023015"/>
    </source>
</evidence>
<dbReference type="SMART" id="SM00342">
    <property type="entry name" value="HTH_ARAC"/>
    <property type="match status" value="1"/>
</dbReference>
<gene>
    <name evidence="5" type="ORF">HMPREF1052_0327</name>
</gene>
<proteinExistence type="predicted"/>
<dbReference type="PANTHER" id="PTHR46796:SF13">
    <property type="entry name" value="HTH-TYPE TRANSCRIPTIONAL ACTIVATOR RHAS"/>
    <property type="match status" value="1"/>
</dbReference>